<dbReference type="AlphaFoldDB" id="A0A8J7DXY9"/>
<dbReference type="RefSeq" id="WP_194030372.1">
    <property type="nucleotide sequence ID" value="NZ_JADEWZ010000023.1"/>
</dbReference>
<reference evidence="3" key="1">
    <citation type="submission" date="2020-10" db="EMBL/GenBank/DDBJ databases">
        <authorList>
            <person name="Castelo-Branco R."/>
            <person name="Eusebio N."/>
            <person name="Adriana R."/>
            <person name="Vieira A."/>
            <person name="Brugerolle De Fraissinette N."/>
            <person name="Rezende De Castro R."/>
            <person name="Schneider M.P."/>
            <person name="Vasconcelos V."/>
            <person name="Leao P.N."/>
        </authorList>
    </citation>
    <scope>NUCLEOTIDE SEQUENCE</scope>
    <source>
        <strain evidence="3">LEGE 07157</strain>
    </source>
</reference>
<comment type="caution">
    <text evidence="3">The sequence shown here is derived from an EMBL/GenBank/DDBJ whole genome shotgun (WGS) entry which is preliminary data.</text>
</comment>
<name>A0A8J7DXY9_9CYAN</name>
<dbReference type="Proteomes" id="UP000654482">
    <property type="component" value="Unassembled WGS sequence"/>
</dbReference>
<dbReference type="Gene3D" id="2.160.20.10">
    <property type="entry name" value="Single-stranded right-handed beta-helix, Pectin lyase-like"/>
    <property type="match status" value="1"/>
</dbReference>
<dbReference type="SMART" id="SM00710">
    <property type="entry name" value="PbH1"/>
    <property type="match status" value="11"/>
</dbReference>
<feature type="non-terminal residue" evidence="3">
    <location>
        <position position="1"/>
    </location>
</feature>
<dbReference type="InterPro" id="IPR011050">
    <property type="entry name" value="Pectin_lyase_fold/virulence"/>
</dbReference>
<dbReference type="SUPFAM" id="SSF51126">
    <property type="entry name" value="Pectin lyase-like"/>
    <property type="match status" value="1"/>
</dbReference>
<proteinExistence type="predicted"/>
<dbReference type="Gene3D" id="2.40.160.160">
    <property type="entry name" value="Inverse autotransporter, beta-domain"/>
    <property type="match status" value="1"/>
</dbReference>
<gene>
    <name evidence="3" type="ORF">IQ249_15380</name>
</gene>
<dbReference type="Pfam" id="PF13229">
    <property type="entry name" value="Beta_helix"/>
    <property type="match status" value="1"/>
</dbReference>
<sequence length="973" mass="99923">PNTPIAQTPNTPTSTLPRITPRISAQFTTGPGTGYQSAFSSLQAFIPLSQTPGQNITFTQTHLNIATPSGQLGGNLLLGYRHHLPQPNLILGGYLSYDIRNTGNNTFHQLGSGLEILADPWEIHLNGYLPLGDTHQLSSETLTTQSTTLSNPRFLGNRLKLTQQTQTLRNRTYESALSGMDIEAGTQLIAWEGGNLKGFLGSYLYSGSNIPTFAGFRSRLVAHPTRNLNLGISLQTDTQFGTNLTFTLGASWGGSPSGERTPQQESLLTRLANPVLRQDNIAIQQQRQSDILIASSEIDALNPATGQPFFIRFVNLNGTAGSGTIESPLNSIIDALNGIPSDSNQIVYVIGTGSSTGFTIPSSVQVLSSGPVQTINTPFGTVQLPNSGSGNIPTINGTVTLNANSVLNGFNVVTGLSVAPGGGIILDGLSGNFEVKNSTITVTNPGASGISCSDITGVANLDISGTTINVNNTDGNGIRCTNVSGTVGISAPTQAATITTNNTQAGIFLQNNSGTVSLSDLNITANGGRILEATTTGNTTISNSTLASNNSASEGILIDGVSGTLGISNTGINLTMPTSNGISLNNITGGVNIAANTGSTISNAGAAGILLQNSATGSIALSNFQITNPTGEGVLGSNVNNLTLQSLNISDATDGVSLSNATGAISLENSQISNSTSRGFFLANTTGTVSSLNLTNNTLTNSNFDAVRIDLSGTAVVTNATFSGNTITGVTAADGDGIDIEAINNSSINATLNNNQISNAGNSGIELEVQNSSTFNSTLSNNTIDNSGGDGVVFLHNSDQNLTMTANNNTISNSGTAGTGIAGPVTPTFGGNGGFGIAVLTLNNGNLQLIIENNTVTNSQDSKIGIAANPSNVNPAFAGSSRIDTRIRMNQMTGTGGTNGAGFAMQTDSDSIACLQIENNTSPTTPGFFLARGGINNDLQIQGNPTQNAQTNVQNNNMGTATTFNVTVVAACP</sequence>
<dbReference type="InterPro" id="IPR038177">
    <property type="entry name" value="IAT_beta_sf"/>
</dbReference>
<dbReference type="InterPro" id="IPR039448">
    <property type="entry name" value="Beta_helix"/>
</dbReference>
<dbReference type="Pfam" id="PF11924">
    <property type="entry name" value="IAT_beta"/>
    <property type="match status" value="1"/>
</dbReference>
<dbReference type="InterPro" id="IPR024519">
    <property type="entry name" value="IAT_beta"/>
</dbReference>
<dbReference type="InterPro" id="IPR006626">
    <property type="entry name" value="PbH1"/>
</dbReference>
<feature type="domain" description="Inverse autotransporter beta-domain" evidence="1">
    <location>
        <begin position="33"/>
        <end position="213"/>
    </location>
</feature>
<organism evidence="3 4">
    <name type="scientific">Lusitaniella coriacea LEGE 07157</name>
    <dbReference type="NCBI Taxonomy" id="945747"/>
    <lineage>
        <taxon>Bacteria</taxon>
        <taxon>Bacillati</taxon>
        <taxon>Cyanobacteriota</taxon>
        <taxon>Cyanophyceae</taxon>
        <taxon>Spirulinales</taxon>
        <taxon>Lusitaniellaceae</taxon>
        <taxon>Lusitaniella</taxon>
    </lineage>
</organism>
<feature type="domain" description="Right handed beta helix" evidence="2">
    <location>
        <begin position="581"/>
        <end position="745"/>
    </location>
</feature>
<dbReference type="EMBL" id="JADEWZ010000023">
    <property type="protein sequence ID" value="MBE9117282.1"/>
    <property type="molecule type" value="Genomic_DNA"/>
</dbReference>
<dbReference type="InterPro" id="IPR012334">
    <property type="entry name" value="Pectin_lyas_fold"/>
</dbReference>
<evidence type="ECO:0000313" key="3">
    <source>
        <dbReference type="EMBL" id="MBE9117282.1"/>
    </source>
</evidence>
<evidence type="ECO:0000259" key="1">
    <source>
        <dbReference type="Pfam" id="PF11924"/>
    </source>
</evidence>
<keyword evidence="4" id="KW-1185">Reference proteome</keyword>
<evidence type="ECO:0000313" key="4">
    <source>
        <dbReference type="Proteomes" id="UP000654482"/>
    </source>
</evidence>
<accession>A0A8J7DXY9</accession>
<evidence type="ECO:0000259" key="2">
    <source>
        <dbReference type="Pfam" id="PF13229"/>
    </source>
</evidence>
<protein>
    <submittedName>
        <fullName evidence="3">Right-handed parallel beta-helix repeat-containing protein</fullName>
    </submittedName>
</protein>